<reference evidence="4" key="1">
    <citation type="submission" date="2021-02" db="EMBL/GenBank/DDBJ databases">
        <title>Genomic Encyclopedia of Type Strains, Phase IV (KMG-V): Genome sequencing to study the core and pangenomes of soil and plant-associated prokaryotes.</title>
        <authorList>
            <person name="Whitman W."/>
        </authorList>
    </citation>
    <scope>NUCLEOTIDE SEQUENCE</scope>
    <source>
        <strain evidence="4">USDA 406</strain>
    </source>
</reference>
<keyword evidence="1" id="KW-0175">Coiled coil</keyword>
<organism evidence="4 5">
    <name type="scientific">Bradyrhizobium elkanii</name>
    <dbReference type="NCBI Taxonomy" id="29448"/>
    <lineage>
        <taxon>Bacteria</taxon>
        <taxon>Pseudomonadati</taxon>
        <taxon>Pseudomonadota</taxon>
        <taxon>Alphaproteobacteria</taxon>
        <taxon>Hyphomicrobiales</taxon>
        <taxon>Nitrobacteraceae</taxon>
        <taxon>Bradyrhizobium</taxon>
    </lineage>
</organism>
<keyword evidence="3" id="KW-0812">Transmembrane</keyword>
<evidence type="ECO:0000313" key="4">
    <source>
        <dbReference type="EMBL" id="MBP1293589.1"/>
    </source>
</evidence>
<protein>
    <submittedName>
        <fullName evidence="4">Uncharacterized protein</fullName>
    </submittedName>
</protein>
<dbReference type="Gene3D" id="1.10.10.10">
    <property type="entry name" value="Winged helix-like DNA-binding domain superfamily/Winged helix DNA-binding domain"/>
    <property type="match status" value="1"/>
</dbReference>
<dbReference type="EMBL" id="JAFICZ010000001">
    <property type="protein sequence ID" value="MBP1293589.1"/>
    <property type="molecule type" value="Genomic_DNA"/>
</dbReference>
<feature type="transmembrane region" description="Helical" evidence="3">
    <location>
        <begin position="12"/>
        <end position="33"/>
    </location>
</feature>
<evidence type="ECO:0000256" key="1">
    <source>
        <dbReference type="SAM" id="Coils"/>
    </source>
</evidence>
<proteinExistence type="predicted"/>
<accession>A0A8I2C3H7</accession>
<evidence type="ECO:0000256" key="2">
    <source>
        <dbReference type="SAM" id="MobiDB-lite"/>
    </source>
</evidence>
<keyword evidence="3" id="KW-1133">Transmembrane helix</keyword>
<feature type="region of interest" description="Disordered" evidence="2">
    <location>
        <begin position="131"/>
        <end position="153"/>
    </location>
</feature>
<evidence type="ECO:0000313" key="5">
    <source>
        <dbReference type="Proteomes" id="UP000673383"/>
    </source>
</evidence>
<gene>
    <name evidence="4" type="ORF">JOH49_003342</name>
</gene>
<dbReference type="Proteomes" id="UP000673383">
    <property type="component" value="Unassembled WGS sequence"/>
</dbReference>
<dbReference type="RefSeq" id="WP_129964761.1">
    <property type="nucleotide sequence ID" value="NZ_CP126003.1"/>
</dbReference>
<name>A0A8I2C3H7_BRAEL</name>
<dbReference type="SUPFAM" id="SSF46955">
    <property type="entry name" value="Putative DNA-binding domain"/>
    <property type="match status" value="1"/>
</dbReference>
<feature type="coiled-coil region" evidence="1">
    <location>
        <begin position="66"/>
        <end position="93"/>
    </location>
</feature>
<keyword evidence="3" id="KW-0472">Membrane</keyword>
<dbReference type="InterPro" id="IPR036388">
    <property type="entry name" value="WH-like_DNA-bd_sf"/>
</dbReference>
<sequence length="153" mass="17099">MKDSTGSITENVGPTSIGFIGILMTVVQLAAYFKTTPRTIARWAGEPHFPCASTSAGEAMWLLTDVQEWNRQRRRARAALRSKEKTIEKVVEKARRRQRLIAAFSRRYPPQIRRSAVPPLGAPLSRKMIVQADGSLTPAPTEEQEPNEAGFHQ</sequence>
<evidence type="ECO:0000256" key="3">
    <source>
        <dbReference type="SAM" id="Phobius"/>
    </source>
</evidence>
<dbReference type="InterPro" id="IPR009061">
    <property type="entry name" value="DNA-bd_dom_put_sf"/>
</dbReference>
<comment type="caution">
    <text evidence="4">The sequence shown here is derived from an EMBL/GenBank/DDBJ whole genome shotgun (WGS) entry which is preliminary data.</text>
</comment>
<dbReference type="AlphaFoldDB" id="A0A8I2C3H7"/>